<organism evidence="2 3">
    <name type="scientific">Streptosporangium brasiliense</name>
    <dbReference type="NCBI Taxonomy" id="47480"/>
    <lineage>
        <taxon>Bacteria</taxon>
        <taxon>Bacillati</taxon>
        <taxon>Actinomycetota</taxon>
        <taxon>Actinomycetes</taxon>
        <taxon>Streptosporangiales</taxon>
        <taxon>Streptosporangiaceae</taxon>
        <taxon>Streptosporangium</taxon>
    </lineage>
</organism>
<dbReference type="RefSeq" id="WP_306876316.1">
    <property type="nucleotide sequence ID" value="NZ_JAUSRB010000004.1"/>
</dbReference>
<reference evidence="2 3" key="1">
    <citation type="submission" date="2023-07" db="EMBL/GenBank/DDBJ databases">
        <title>Sequencing the genomes of 1000 actinobacteria strains.</title>
        <authorList>
            <person name="Klenk H.-P."/>
        </authorList>
    </citation>
    <scope>NUCLEOTIDE SEQUENCE [LARGE SCALE GENOMIC DNA]</scope>
    <source>
        <strain evidence="2 3">DSM 44109</strain>
    </source>
</reference>
<dbReference type="Proteomes" id="UP001230426">
    <property type="component" value="Unassembled WGS sequence"/>
</dbReference>
<keyword evidence="3" id="KW-1185">Reference proteome</keyword>
<evidence type="ECO:0000313" key="2">
    <source>
        <dbReference type="EMBL" id="MDP9870408.1"/>
    </source>
</evidence>
<accession>A0ABT9RM88</accession>
<protein>
    <submittedName>
        <fullName evidence="2">Uncharacterized protein</fullName>
    </submittedName>
</protein>
<evidence type="ECO:0000256" key="1">
    <source>
        <dbReference type="SAM" id="MobiDB-lite"/>
    </source>
</evidence>
<feature type="region of interest" description="Disordered" evidence="1">
    <location>
        <begin position="1"/>
        <end position="45"/>
    </location>
</feature>
<gene>
    <name evidence="2" type="ORF">J2S55_009746</name>
</gene>
<proteinExistence type="predicted"/>
<evidence type="ECO:0000313" key="3">
    <source>
        <dbReference type="Proteomes" id="UP001230426"/>
    </source>
</evidence>
<sequence>MAYATPRSCKDELHEGMTDGAIRKPRVDRSGPDASPSNTYPGHVMVGLLGTKGSLA</sequence>
<name>A0ABT9RM88_9ACTN</name>
<comment type="caution">
    <text evidence="2">The sequence shown here is derived from an EMBL/GenBank/DDBJ whole genome shotgun (WGS) entry which is preliminary data.</text>
</comment>
<dbReference type="EMBL" id="JAUSRB010000004">
    <property type="protein sequence ID" value="MDP9870408.1"/>
    <property type="molecule type" value="Genomic_DNA"/>
</dbReference>
<feature type="compositionally biased region" description="Basic and acidic residues" evidence="1">
    <location>
        <begin position="8"/>
        <end position="31"/>
    </location>
</feature>